<feature type="domain" description="DUF4806" evidence="2">
    <location>
        <begin position="168"/>
        <end position="244"/>
    </location>
</feature>
<feature type="domain" description="DUF4806" evidence="2">
    <location>
        <begin position="437"/>
        <end position="513"/>
    </location>
</feature>
<reference evidence="3" key="1">
    <citation type="journal article" date="2023" name="Insect Mol. Biol.">
        <title>Genome sequencing provides insights into the evolution of gene families encoding plant cell wall-degrading enzymes in longhorned beetles.</title>
        <authorList>
            <person name="Shin N.R."/>
            <person name="Okamura Y."/>
            <person name="Kirsch R."/>
            <person name="Pauchet Y."/>
        </authorList>
    </citation>
    <scope>NUCLEOTIDE SEQUENCE</scope>
    <source>
        <strain evidence="3">RBIC_L_NR</strain>
    </source>
</reference>
<dbReference type="PANTHER" id="PTHR34153">
    <property type="entry name" value="SI:CH211-262H13.3-RELATED-RELATED"/>
    <property type="match status" value="1"/>
</dbReference>
<feature type="region of interest" description="Disordered" evidence="1">
    <location>
        <begin position="295"/>
        <end position="324"/>
    </location>
</feature>
<keyword evidence="4" id="KW-1185">Reference proteome</keyword>
<feature type="region of interest" description="Disordered" evidence="1">
    <location>
        <begin position="1"/>
        <end position="57"/>
    </location>
</feature>
<name>A0AAV8WYJ1_9CUCU</name>
<dbReference type="Pfam" id="PF16064">
    <property type="entry name" value="DUF4806"/>
    <property type="match status" value="2"/>
</dbReference>
<gene>
    <name evidence="3" type="ORF">NQ314_015526</name>
</gene>
<evidence type="ECO:0000256" key="1">
    <source>
        <dbReference type="SAM" id="MobiDB-lite"/>
    </source>
</evidence>
<dbReference type="PANTHER" id="PTHR34153:SF2">
    <property type="entry name" value="SI:CH211-262H13.3-RELATED"/>
    <property type="match status" value="1"/>
</dbReference>
<accession>A0AAV8WYJ1</accession>
<comment type="caution">
    <text evidence="3">The sequence shown here is derived from an EMBL/GenBank/DDBJ whole genome shotgun (WGS) entry which is preliminary data.</text>
</comment>
<dbReference type="EMBL" id="JANEYF010004297">
    <property type="protein sequence ID" value="KAJ8931547.1"/>
    <property type="molecule type" value="Genomic_DNA"/>
</dbReference>
<evidence type="ECO:0000259" key="2">
    <source>
        <dbReference type="Pfam" id="PF16064"/>
    </source>
</evidence>
<feature type="non-terminal residue" evidence="3">
    <location>
        <position position="1"/>
    </location>
</feature>
<proteinExistence type="predicted"/>
<dbReference type="Proteomes" id="UP001162156">
    <property type="component" value="Unassembled WGS sequence"/>
</dbReference>
<evidence type="ECO:0000313" key="4">
    <source>
        <dbReference type="Proteomes" id="UP001162156"/>
    </source>
</evidence>
<dbReference type="InterPro" id="IPR032071">
    <property type="entry name" value="DUF4806"/>
</dbReference>
<feature type="compositionally biased region" description="Basic residues" evidence="1">
    <location>
        <begin position="297"/>
        <end position="306"/>
    </location>
</feature>
<sequence length="558" mass="62257">EYEKAHKKIKQAEFTSDIQSDIDEYHNRQAKRNRIPPRKICDSSSDDETDIKKRGQLARPPPVKLVKVPSVCSATLALFKDKPVPSPMISPNTSAASSANTLNDQHTYSTETSSTLINNTLDDCNIDNTGFNRKCMNILLHIKEQNTQILSWIGNQSSSTQCTLPTLPVKLPLKCSEDLQNLETYLNSNEHASQALISYLSTVGGRDAVSITNNILKRCLKDSLATGYNFYGKRTGKKAFQELTLKNIIVCAAKKKSLATEKEIENIIKEYEKAHKKIKQAEFTSDIQSDIDEYHNRQAKRNRIPPRKICDSSSDDETDIKKRGQLARPPPVKLVKVPSVCSATLALFKDKPVPSPMISPNTSAASSANTLNDQHTYSTETSSTLINNTLDDCNIDNTGFNRKCMNILLHIKEQNTQILSWIGNQSSSTQCTLPTLPVKLPLKCSEDLQNLETYLNSNEHASQALISYLSTVGGRDAVSITNNILKRCLKDSLATGYNFYGKRTGKKAFQELTLKNIIVCAAKKKSLATEKEIENIIKVWLKYSPQRVKVGESQSPRR</sequence>
<evidence type="ECO:0000313" key="3">
    <source>
        <dbReference type="EMBL" id="KAJ8931547.1"/>
    </source>
</evidence>
<dbReference type="AlphaFoldDB" id="A0AAV8WYJ1"/>
<feature type="non-terminal residue" evidence="3">
    <location>
        <position position="558"/>
    </location>
</feature>
<protein>
    <recommendedName>
        <fullName evidence="2">DUF4806 domain-containing protein</fullName>
    </recommendedName>
</protein>
<feature type="compositionally biased region" description="Basic residues" evidence="1">
    <location>
        <begin position="28"/>
        <end position="37"/>
    </location>
</feature>
<organism evidence="3 4">
    <name type="scientific">Rhamnusium bicolor</name>
    <dbReference type="NCBI Taxonomy" id="1586634"/>
    <lineage>
        <taxon>Eukaryota</taxon>
        <taxon>Metazoa</taxon>
        <taxon>Ecdysozoa</taxon>
        <taxon>Arthropoda</taxon>
        <taxon>Hexapoda</taxon>
        <taxon>Insecta</taxon>
        <taxon>Pterygota</taxon>
        <taxon>Neoptera</taxon>
        <taxon>Endopterygota</taxon>
        <taxon>Coleoptera</taxon>
        <taxon>Polyphaga</taxon>
        <taxon>Cucujiformia</taxon>
        <taxon>Chrysomeloidea</taxon>
        <taxon>Cerambycidae</taxon>
        <taxon>Lepturinae</taxon>
        <taxon>Rhagiini</taxon>
        <taxon>Rhamnusium</taxon>
    </lineage>
</organism>